<dbReference type="Gene3D" id="1.10.10.160">
    <property type="match status" value="1"/>
</dbReference>
<evidence type="ECO:0000256" key="9">
    <source>
        <dbReference type="ARBA" id="ARBA00034808"/>
    </source>
</evidence>
<keyword evidence="4 11" id="KW-0347">Helicase</keyword>
<evidence type="ECO:0000256" key="2">
    <source>
        <dbReference type="ARBA" id="ARBA00022741"/>
    </source>
</evidence>
<evidence type="ECO:0000259" key="12">
    <source>
        <dbReference type="PROSITE" id="PS51198"/>
    </source>
</evidence>
<keyword evidence="5 11" id="KW-0067">ATP-binding</keyword>
<dbReference type="CDD" id="cd17932">
    <property type="entry name" value="DEXQc_UvrD"/>
    <property type="match status" value="1"/>
</dbReference>
<keyword evidence="14" id="KW-1185">Reference proteome</keyword>
<evidence type="ECO:0000256" key="1">
    <source>
        <dbReference type="ARBA" id="ARBA00009922"/>
    </source>
</evidence>
<dbReference type="SUPFAM" id="SSF52540">
    <property type="entry name" value="P-loop containing nucleoside triphosphate hydrolases"/>
    <property type="match status" value="1"/>
</dbReference>
<dbReference type="Gene3D" id="3.40.50.300">
    <property type="entry name" value="P-loop containing nucleotide triphosphate hydrolases"/>
    <property type="match status" value="2"/>
</dbReference>
<protein>
    <recommendedName>
        <fullName evidence="9">DNA 3'-5' helicase</fullName>
        <ecNumber evidence="9">5.6.2.4</ecNumber>
    </recommendedName>
</protein>
<dbReference type="EC" id="5.6.2.4" evidence="9"/>
<keyword evidence="6" id="KW-0238">DNA-binding</keyword>
<evidence type="ECO:0000256" key="10">
    <source>
        <dbReference type="ARBA" id="ARBA00048988"/>
    </source>
</evidence>
<evidence type="ECO:0000256" key="6">
    <source>
        <dbReference type="ARBA" id="ARBA00023125"/>
    </source>
</evidence>
<evidence type="ECO:0000256" key="7">
    <source>
        <dbReference type="ARBA" id="ARBA00023235"/>
    </source>
</evidence>
<comment type="similarity">
    <text evidence="1">Belongs to the helicase family. UvrD subfamily.</text>
</comment>
<evidence type="ECO:0000313" key="13">
    <source>
        <dbReference type="EMBL" id="UVI27432.1"/>
    </source>
</evidence>
<name>A0ABY5S3K4_9BACL</name>
<keyword evidence="2 11" id="KW-0547">Nucleotide-binding</keyword>
<feature type="domain" description="UvrD-like helicase ATP-binding" evidence="12">
    <location>
        <begin position="4"/>
        <end position="271"/>
    </location>
</feature>
<accession>A0ABY5S3K4</accession>
<feature type="binding site" evidence="11">
    <location>
        <begin position="25"/>
        <end position="32"/>
    </location>
    <ligand>
        <name>ATP</name>
        <dbReference type="ChEBI" id="CHEBI:30616"/>
    </ligand>
</feature>
<dbReference type="InterPro" id="IPR014017">
    <property type="entry name" value="DNA_helicase_UvrD-like_C"/>
</dbReference>
<reference evidence="13" key="1">
    <citation type="submission" date="2022-01" db="EMBL/GenBank/DDBJ databases">
        <title>Paenibacillus spongiae sp. nov., isolated from marine sponge.</title>
        <authorList>
            <person name="Li Z."/>
            <person name="Zhang M."/>
        </authorList>
    </citation>
    <scope>NUCLEOTIDE SEQUENCE</scope>
    <source>
        <strain evidence="13">PHS-Z3</strain>
    </source>
</reference>
<dbReference type="InterPro" id="IPR027417">
    <property type="entry name" value="P-loop_NTPase"/>
</dbReference>
<evidence type="ECO:0000256" key="8">
    <source>
        <dbReference type="ARBA" id="ARBA00034617"/>
    </source>
</evidence>
<dbReference type="PANTHER" id="PTHR11070">
    <property type="entry name" value="UVRD / RECB / PCRA DNA HELICASE FAMILY MEMBER"/>
    <property type="match status" value="1"/>
</dbReference>
<organism evidence="13 14">
    <name type="scientific">Paenibacillus spongiae</name>
    <dbReference type="NCBI Taxonomy" id="2909671"/>
    <lineage>
        <taxon>Bacteria</taxon>
        <taxon>Bacillati</taxon>
        <taxon>Bacillota</taxon>
        <taxon>Bacilli</taxon>
        <taxon>Bacillales</taxon>
        <taxon>Paenibacillaceae</taxon>
        <taxon>Paenibacillus</taxon>
    </lineage>
</organism>
<gene>
    <name evidence="13" type="ORF">L1F29_18350</name>
</gene>
<sequence length="584" mass="66692">MNLLNSLNTEQKEVVEYNDHLLVIACPGSGKTRTLVAKLISEGTRLKKNEKIAAITYTNLAAEEIALRLEANCVDDKFYWGGTIHSFCANWIIKPFSHLVEELKYGYTLIDEEDVEEITENILNSLGLKNIDFSTRRDSNGNLISLNEENVMLLIEYDRTIKNDRLVDFDLILYYSFKILRDNPSIARNLSTIFKWILIDEYQDTQELQYLIIGEIIKASGNQSKLLIVGDPNQGIYQTLGGISKARQEIEECIGSFPVEEKSLNGNYRSTQQIIDVYRNFQIYGEPIEAKGTNKDKASIISFNRDVSHDNLTQYIKDLILDLHNNHGIPFREIAVIAPQRQPLISLARSVKRLAPELPLDAAGLSPLCRDDNNLFYHLSKLILSTPSPDKVVQRMRWANNFLDILIERIPHISNMNLSLQRILKITNSFTSTTVLGIEYLKEAFGYFFNKLSIDISVYPEIIEEQDDFEKKCLRKQSKNGLGDSISVYKNGFAKAGGVTFITAHKCKGLEYDTVIGISLLWGFIPHWNNIYSREIDENEISRKLLYVLSSRAKNNLFFVAETGRKTQKGRPYIANYHLSEIFS</sequence>
<dbReference type="GO" id="GO:0004386">
    <property type="term" value="F:helicase activity"/>
    <property type="evidence" value="ECO:0007669"/>
    <property type="project" value="UniProtKB-KW"/>
</dbReference>
<dbReference type="InterPro" id="IPR014016">
    <property type="entry name" value="UvrD-like_ATP-bd"/>
</dbReference>
<dbReference type="RefSeq" id="WP_258383520.1">
    <property type="nucleotide sequence ID" value="NZ_CP091430.1"/>
</dbReference>
<dbReference type="PANTHER" id="PTHR11070:SF2">
    <property type="entry name" value="ATP-DEPENDENT DNA HELICASE SRS2"/>
    <property type="match status" value="1"/>
</dbReference>
<comment type="catalytic activity">
    <reaction evidence="10">
        <text>ATP + H2O = ADP + phosphate + H(+)</text>
        <dbReference type="Rhea" id="RHEA:13065"/>
        <dbReference type="ChEBI" id="CHEBI:15377"/>
        <dbReference type="ChEBI" id="CHEBI:15378"/>
        <dbReference type="ChEBI" id="CHEBI:30616"/>
        <dbReference type="ChEBI" id="CHEBI:43474"/>
        <dbReference type="ChEBI" id="CHEBI:456216"/>
        <dbReference type="EC" id="5.6.2.4"/>
    </reaction>
</comment>
<evidence type="ECO:0000256" key="4">
    <source>
        <dbReference type="ARBA" id="ARBA00022806"/>
    </source>
</evidence>
<keyword evidence="7" id="KW-0413">Isomerase</keyword>
<evidence type="ECO:0000313" key="14">
    <source>
        <dbReference type="Proteomes" id="UP001057877"/>
    </source>
</evidence>
<proteinExistence type="inferred from homology"/>
<evidence type="ECO:0000256" key="5">
    <source>
        <dbReference type="ARBA" id="ARBA00022840"/>
    </source>
</evidence>
<dbReference type="Pfam" id="PF13361">
    <property type="entry name" value="UvrD_C"/>
    <property type="match status" value="1"/>
</dbReference>
<dbReference type="Proteomes" id="UP001057877">
    <property type="component" value="Chromosome"/>
</dbReference>
<dbReference type="InterPro" id="IPR013986">
    <property type="entry name" value="DExx_box_DNA_helicase_dom_sf"/>
</dbReference>
<dbReference type="InterPro" id="IPR000212">
    <property type="entry name" value="DNA_helicase_UvrD/REP"/>
</dbReference>
<evidence type="ECO:0000256" key="11">
    <source>
        <dbReference type="PROSITE-ProRule" id="PRU00560"/>
    </source>
</evidence>
<dbReference type="PROSITE" id="PS51198">
    <property type="entry name" value="UVRD_HELICASE_ATP_BIND"/>
    <property type="match status" value="1"/>
</dbReference>
<dbReference type="EMBL" id="CP091430">
    <property type="protein sequence ID" value="UVI27432.1"/>
    <property type="molecule type" value="Genomic_DNA"/>
</dbReference>
<keyword evidence="3 11" id="KW-0378">Hydrolase</keyword>
<evidence type="ECO:0000256" key="3">
    <source>
        <dbReference type="ARBA" id="ARBA00022801"/>
    </source>
</evidence>
<comment type="catalytic activity">
    <reaction evidence="8">
        <text>Couples ATP hydrolysis with the unwinding of duplex DNA by translocating in the 3'-5' direction.</text>
        <dbReference type="EC" id="5.6.2.4"/>
    </reaction>
</comment>
<dbReference type="Pfam" id="PF00580">
    <property type="entry name" value="UvrD-helicase"/>
    <property type="match status" value="1"/>
</dbReference>